<dbReference type="InterPro" id="IPR011020">
    <property type="entry name" value="HTTM-like"/>
</dbReference>
<evidence type="ECO:0000256" key="2">
    <source>
        <dbReference type="ARBA" id="ARBA00022692"/>
    </source>
</evidence>
<dbReference type="InterPro" id="IPR007782">
    <property type="entry name" value="VKG_COase"/>
</dbReference>
<name>A0A2D0N521_FLAN2</name>
<dbReference type="OrthoDB" id="341137at2"/>
<evidence type="ECO:0000313" key="9">
    <source>
        <dbReference type="EMBL" id="PHN03632.1"/>
    </source>
</evidence>
<dbReference type="Proteomes" id="UP000223913">
    <property type="component" value="Unassembled WGS sequence"/>
</dbReference>
<evidence type="ECO:0000256" key="6">
    <source>
        <dbReference type="ARBA" id="ARBA00023239"/>
    </source>
</evidence>
<feature type="transmembrane region" description="Helical" evidence="7">
    <location>
        <begin position="230"/>
        <end position="254"/>
    </location>
</feature>
<evidence type="ECO:0000256" key="5">
    <source>
        <dbReference type="ARBA" id="ARBA00023157"/>
    </source>
</evidence>
<protein>
    <recommendedName>
        <fullName evidence="8">HTTM-like domain-containing protein</fullName>
    </recommendedName>
</protein>
<reference evidence="9 10" key="1">
    <citation type="submission" date="2017-10" db="EMBL/GenBank/DDBJ databases">
        <title>The draft genome sequence of Lewinella nigricans NBRC 102662.</title>
        <authorList>
            <person name="Wang K."/>
        </authorList>
    </citation>
    <scope>NUCLEOTIDE SEQUENCE [LARGE SCALE GENOMIC DNA]</scope>
    <source>
        <strain evidence="9 10">NBRC 102662</strain>
    </source>
</reference>
<dbReference type="GO" id="GO:0019842">
    <property type="term" value="F:vitamin binding"/>
    <property type="evidence" value="ECO:0007669"/>
    <property type="project" value="TreeGrafter"/>
</dbReference>
<dbReference type="Pfam" id="PF22777">
    <property type="entry name" value="VKGC_lumenal_dom"/>
    <property type="match status" value="1"/>
</dbReference>
<dbReference type="InterPro" id="IPR053935">
    <property type="entry name" value="VKGC_lumenal_dom"/>
</dbReference>
<feature type="transmembrane region" description="Helical" evidence="7">
    <location>
        <begin position="147"/>
        <end position="169"/>
    </location>
</feature>
<gene>
    <name evidence="9" type="ORF">CRP01_25575</name>
</gene>
<feature type="transmembrane region" description="Helical" evidence="7">
    <location>
        <begin position="108"/>
        <end position="127"/>
    </location>
</feature>
<dbReference type="GO" id="GO:0012505">
    <property type="term" value="C:endomembrane system"/>
    <property type="evidence" value="ECO:0007669"/>
    <property type="project" value="UniProtKB-SubCell"/>
</dbReference>
<dbReference type="PANTHER" id="PTHR12639">
    <property type="entry name" value="VITAMIN K-DEPENDENT GAMMA-CARBOXYLASE"/>
    <property type="match status" value="1"/>
</dbReference>
<proteinExistence type="predicted"/>
<sequence length="458" mass="53822">MGRLKLFQPTDIASLVFFRVAYGVLALMDILSTYIYYHLQKNAFDPKAFQFTYYGFGWVQPLPEPLMSGLFISLILAAVAIILGRWYRTATLYFAVGFTYVFLLEKAHYLNHGYLFCWLAFIMVFLPADRNWSWSVWKKPERRLETIPFWCLLVLRFLIGVVYFFGGIAKINGDWLRGVPLVDWMAYKSSLPIIGPVLGLSWTPYLMAYVGLFLDLTIVLFLINRRTRPWAFGMAICFHLLNMLIFNIGIFPYLSVSLTALYFSPSFPRRIGNYLAGRFSWLARLSERWQQRMHQAPANTSYTWQADPRFRKPILTGLVILAAFYILVPLRHHLFPGNVAWTEEGHRYSWRMMLRSKQGRGHFRVEDDRGMKEIVRPQEFLSDRQERKLYTHPDMILQFAHFLHDRYEREGKPVAVFAEIEARLNDRPYQTYIDPSVDLAKEEWSHTKPSDWILPLAE</sequence>
<dbReference type="EMBL" id="PDUD01000030">
    <property type="protein sequence ID" value="PHN03632.1"/>
    <property type="molecule type" value="Genomic_DNA"/>
</dbReference>
<dbReference type="PANTHER" id="PTHR12639:SF7">
    <property type="entry name" value="HTTM DOMAIN-CONTAINING PROTEIN"/>
    <property type="match status" value="1"/>
</dbReference>
<feature type="domain" description="HTTM-like" evidence="8">
    <location>
        <begin position="7"/>
        <end position="267"/>
    </location>
</feature>
<evidence type="ECO:0000256" key="7">
    <source>
        <dbReference type="SAM" id="Phobius"/>
    </source>
</evidence>
<comment type="caution">
    <text evidence="9">The sequence shown here is derived from an EMBL/GenBank/DDBJ whole genome shotgun (WGS) entry which is preliminary data.</text>
</comment>
<keyword evidence="4 7" id="KW-0472">Membrane</keyword>
<feature type="transmembrane region" description="Helical" evidence="7">
    <location>
        <begin position="12"/>
        <end position="37"/>
    </location>
</feature>
<organism evidence="9 10">
    <name type="scientific">Flavilitoribacter nigricans (strain ATCC 23147 / DSM 23189 / NBRC 102662 / NCIMB 1420 / SS-2)</name>
    <name type="common">Lewinella nigricans</name>
    <dbReference type="NCBI Taxonomy" id="1122177"/>
    <lineage>
        <taxon>Bacteria</taxon>
        <taxon>Pseudomonadati</taxon>
        <taxon>Bacteroidota</taxon>
        <taxon>Saprospiria</taxon>
        <taxon>Saprospirales</taxon>
        <taxon>Lewinellaceae</taxon>
        <taxon>Flavilitoribacter</taxon>
    </lineage>
</organism>
<dbReference type="GO" id="GO:0008488">
    <property type="term" value="F:gamma-glutamyl carboxylase activity"/>
    <property type="evidence" value="ECO:0007669"/>
    <property type="project" value="InterPro"/>
</dbReference>
<keyword evidence="3 7" id="KW-1133">Transmembrane helix</keyword>
<comment type="subcellular location">
    <subcellularLocation>
        <location evidence="1">Endomembrane system</location>
        <topology evidence="1">Multi-pass membrane protein</topology>
    </subcellularLocation>
</comment>
<feature type="transmembrane region" description="Helical" evidence="7">
    <location>
        <begin position="66"/>
        <end position="87"/>
    </location>
</feature>
<keyword evidence="5" id="KW-1015">Disulfide bond</keyword>
<evidence type="ECO:0000256" key="1">
    <source>
        <dbReference type="ARBA" id="ARBA00004127"/>
    </source>
</evidence>
<dbReference type="Pfam" id="PF05090">
    <property type="entry name" value="HTTM"/>
    <property type="match status" value="1"/>
</dbReference>
<evidence type="ECO:0000256" key="3">
    <source>
        <dbReference type="ARBA" id="ARBA00022989"/>
    </source>
</evidence>
<dbReference type="AlphaFoldDB" id="A0A2D0N521"/>
<keyword evidence="10" id="KW-1185">Reference proteome</keyword>
<evidence type="ECO:0000256" key="4">
    <source>
        <dbReference type="ARBA" id="ARBA00023136"/>
    </source>
</evidence>
<dbReference type="InterPro" id="IPR053934">
    <property type="entry name" value="HTTM_dom"/>
</dbReference>
<dbReference type="SMART" id="SM00752">
    <property type="entry name" value="HTTM"/>
    <property type="match status" value="1"/>
</dbReference>
<accession>A0A2D0N521</accession>
<feature type="transmembrane region" description="Helical" evidence="7">
    <location>
        <begin position="310"/>
        <end position="328"/>
    </location>
</feature>
<feature type="transmembrane region" description="Helical" evidence="7">
    <location>
        <begin position="206"/>
        <end position="223"/>
    </location>
</feature>
<evidence type="ECO:0000259" key="8">
    <source>
        <dbReference type="SMART" id="SM00752"/>
    </source>
</evidence>
<evidence type="ECO:0000313" key="10">
    <source>
        <dbReference type="Proteomes" id="UP000223913"/>
    </source>
</evidence>
<keyword evidence="6" id="KW-0456">Lyase</keyword>
<keyword evidence="2 7" id="KW-0812">Transmembrane</keyword>